<keyword evidence="1 6" id="KW-0479">Metal-binding</keyword>
<feature type="domain" description="C3H1-type" evidence="8">
    <location>
        <begin position="112"/>
        <end position="140"/>
    </location>
</feature>
<dbReference type="InterPro" id="IPR036855">
    <property type="entry name" value="Znf_CCCH_sf"/>
</dbReference>
<name>A0AAV5C6V3_ELECO</name>
<dbReference type="EMBL" id="BQKI01000004">
    <property type="protein sequence ID" value="GJM93906.1"/>
    <property type="molecule type" value="Genomic_DNA"/>
</dbReference>
<proteinExistence type="predicted"/>
<keyword evidence="5" id="KW-0238">DNA-binding</keyword>
<keyword evidence="2" id="KW-0677">Repeat</keyword>
<dbReference type="PANTHER" id="PTHR12506:SF82">
    <property type="entry name" value="ZINC FINGER CCCH DOMAIN-CONTAINING PROTEIN 64-RELATED"/>
    <property type="match status" value="1"/>
</dbReference>
<feature type="domain" description="C3H1-type" evidence="8">
    <location>
        <begin position="165"/>
        <end position="193"/>
    </location>
</feature>
<keyword evidence="3 6" id="KW-0863">Zinc-finger</keyword>
<evidence type="ECO:0000256" key="4">
    <source>
        <dbReference type="ARBA" id="ARBA00022833"/>
    </source>
</evidence>
<feature type="domain" description="C3H1-type" evidence="8">
    <location>
        <begin position="384"/>
        <end position="412"/>
    </location>
</feature>
<dbReference type="FunFam" id="4.10.1000.10:FF:000033">
    <property type="entry name" value="zinc finger CCCH domain-containing protein 37"/>
    <property type="match status" value="1"/>
</dbReference>
<dbReference type="GO" id="GO:0003677">
    <property type="term" value="F:DNA binding"/>
    <property type="evidence" value="ECO:0007669"/>
    <property type="project" value="UniProtKB-KW"/>
</dbReference>
<comment type="caution">
    <text evidence="9">The sequence shown here is derived from an EMBL/GenBank/DDBJ whole genome shotgun (WGS) entry which is preliminary data.</text>
</comment>
<feature type="region of interest" description="Disordered" evidence="7">
    <location>
        <begin position="1"/>
        <end position="24"/>
    </location>
</feature>
<protein>
    <recommendedName>
        <fullName evidence="8">C3H1-type domain-containing protein</fullName>
    </recommendedName>
</protein>
<feature type="zinc finger region" description="C3H1-type" evidence="6">
    <location>
        <begin position="330"/>
        <end position="358"/>
    </location>
</feature>
<feature type="zinc finger region" description="C3H1-type" evidence="6">
    <location>
        <begin position="384"/>
        <end position="412"/>
    </location>
</feature>
<keyword evidence="10" id="KW-1185">Reference proteome</keyword>
<accession>A0AAV5C6V3</accession>
<evidence type="ECO:0000313" key="10">
    <source>
        <dbReference type="Proteomes" id="UP001054889"/>
    </source>
</evidence>
<dbReference type="SUPFAM" id="SSF90229">
    <property type="entry name" value="CCCH zinc finger"/>
    <property type="match status" value="5"/>
</dbReference>
<feature type="zinc finger region" description="C3H1-type" evidence="6">
    <location>
        <begin position="245"/>
        <end position="273"/>
    </location>
</feature>
<dbReference type="InterPro" id="IPR050974">
    <property type="entry name" value="Plant_ZF_CCCH"/>
</dbReference>
<evidence type="ECO:0000256" key="2">
    <source>
        <dbReference type="ARBA" id="ARBA00022737"/>
    </source>
</evidence>
<dbReference type="Pfam" id="PF00642">
    <property type="entry name" value="zf-CCCH"/>
    <property type="match status" value="5"/>
</dbReference>
<evidence type="ECO:0000313" key="9">
    <source>
        <dbReference type="EMBL" id="GJM93906.1"/>
    </source>
</evidence>
<feature type="domain" description="C3H1-type" evidence="8">
    <location>
        <begin position="330"/>
        <end position="358"/>
    </location>
</feature>
<evidence type="ECO:0000256" key="6">
    <source>
        <dbReference type="PROSITE-ProRule" id="PRU00723"/>
    </source>
</evidence>
<keyword evidence="4 6" id="KW-0862">Zinc</keyword>
<evidence type="ECO:0000256" key="5">
    <source>
        <dbReference type="ARBA" id="ARBA00023125"/>
    </source>
</evidence>
<feature type="domain" description="C3H1-type" evidence="8">
    <location>
        <begin position="245"/>
        <end position="273"/>
    </location>
</feature>
<feature type="zinc finger region" description="C3H1-type" evidence="6">
    <location>
        <begin position="165"/>
        <end position="193"/>
    </location>
</feature>
<dbReference type="PANTHER" id="PTHR12506">
    <property type="entry name" value="PROTEIN PHOSPHATASE RELATED"/>
    <property type="match status" value="1"/>
</dbReference>
<reference evidence="9" key="1">
    <citation type="journal article" date="2018" name="DNA Res.">
        <title>Multiple hybrid de novo genome assembly of finger millet, an orphan allotetraploid crop.</title>
        <authorList>
            <person name="Hatakeyama M."/>
            <person name="Aluri S."/>
            <person name="Balachadran M.T."/>
            <person name="Sivarajan S.R."/>
            <person name="Patrignani A."/>
            <person name="Gruter S."/>
            <person name="Poveda L."/>
            <person name="Shimizu-Inatsugi R."/>
            <person name="Baeten J."/>
            <person name="Francoijs K.J."/>
            <person name="Nataraja K.N."/>
            <person name="Reddy Y.A.N."/>
            <person name="Phadnis S."/>
            <person name="Ravikumar R.L."/>
            <person name="Schlapbach R."/>
            <person name="Sreeman S.M."/>
            <person name="Shimizu K.K."/>
        </authorList>
    </citation>
    <scope>NUCLEOTIDE SEQUENCE</scope>
</reference>
<gene>
    <name evidence="9" type="primary">ga10501</name>
    <name evidence="9" type="ORF">PR202_ga10501</name>
</gene>
<feature type="zinc finger region" description="C3H1-type" evidence="6">
    <location>
        <begin position="112"/>
        <end position="140"/>
    </location>
</feature>
<evidence type="ECO:0000256" key="7">
    <source>
        <dbReference type="SAM" id="MobiDB-lite"/>
    </source>
</evidence>
<dbReference type="GO" id="GO:0008270">
    <property type="term" value="F:zinc ion binding"/>
    <property type="evidence" value="ECO:0007669"/>
    <property type="project" value="UniProtKB-KW"/>
</dbReference>
<reference evidence="9" key="2">
    <citation type="submission" date="2021-12" db="EMBL/GenBank/DDBJ databases">
        <title>Resequencing data analysis of finger millet.</title>
        <authorList>
            <person name="Hatakeyama M."/>
            <person name="Aluri S."/>
            <person name="Balachadran M.T."/>
            <person name="Sivarajan S.R."/>
            <person name="Poveda L."/>
            <person name="Shimizu-Inatsugi R."/>
            <person name="Schlapbach R."/>
            <person name="Sreeman S.M."/>
            <person name="Shimizu K.K."/>
        </authorList>
    </citation>
    <scope>NUCLEOTIDE SEQUENCE</scope>
</reference>
<evidence type="ECO:0000256" key="3">
    <source>
        <dbReference type="ARBA" id="ARBA00022771"/>
    </source>
</evidence>
<organism evidence="9 10">
    <name type="scientific">Eleusine coracana subsp. coracana</name>
    <dbReference type="NCBI Taxonomy" id="191504"/>
    <lineage>
        <taxon>Eukaryota</taxon>
        <taxon>Viridiplantae</taxon>
        <taxon>Streptophyta</taxon>
        <taxon>Embryophyta</taxon>
        <taxon>Tracheophyta</taxon>
        <taxon>Spermatophyta</taxon>
        <taxon>Magnoliopsida</taxon>
        <taxon>Liliopsida</taxon>
        <taxon>Poales</taxon>
        <taxon>Poaceae</taxon>
        <taxon>PACMAD clade</taxon>
        <taxon>Chloridoideae</taxon>
        <taxon>Cynodonteae</taxon>
        <taxon>Eleusininae</taxon>
        <taxon>Eleusine</taxon>
    </lineage>
</organism>
<dbReference type="Gene3D" id="4.10.1000.10">
    <property type="entry name" value="Zinc finger, CCCH-type"/>
    <property type="match status" value="3"/>
</dbReference>
<evidence type="ECO:0000259" key="8">
    <source>
        <dbReference type="PROSITE" id="PS50103"/>
    </source>
</evidence>
<dbReference type="SMART" id="SM00356">
    <property type="entry name" value="ZnF_C3H1"/>
    <property type="match status" value="5"/>
</dbReference>
<evidence type="ECO:0000256" key="1">
    <source>
        <dbReference type="ARBA" id="ARBA00022723"/>
    </source>
</evidence>
<dbReference type="PROSITE" id="PS50103">
    <property type="entry name" value="ZF_C3H1"/>
    <property type="match status" value="5"/>
</dbReference>
<sequence length="444" mass="48034">MSDPFYPHTSGALPGAGGAAAPPRRYTDHEVDLIAARYADVPLPNLSAEVPRPNLSSFEVPLPSLSPAEIGYFDAHVGARRSAEGESGLTPVLVAVAELPRVQNIEDSYPERPGEPDCPYYTKTGECGFKSKCKFNHPKEKVNKFKAGTDNEESLIADSTVLPVRPSETVCSYYEKTGKCKFGTRCRFNHSKDKELQPLTGKQTIYTATIDAELCNGAADGSISVKANTSAAPAEAHNAKGLPIRPGEVDCSFYMKTGSCMYGSICRYNHPDRPAVDAASAAPVVAGILPTPAPIAPVAVLNPVATFLPGFDIQPTLVPVEPEPIIYPQRPGETVCDFYMKTGYCKYTDNCRFHHPIDRSAPRPNESWDPQQTVTLTLAGLPRREDAEICAFYIKSGTCKFGVQCKFDHPPPVEAMTKLNAAGGKKDGKKAAKLRAAEARWKEG</sequence>
<feature type="region of interest" description="Disordered" evidence="7">
    <location>
        <begin position="424"/>
        <end position="444"/>
    </location>
</feature>
<dbReference type="AlphaFoldDB" id="A0AAV5C6V3"/>
<dbReference type="GO" id="GO:0003729">
    <property type="term" value="F:mRNA binding"/>
    <property type="evidence" value="ECO:0007669"/>
    <property type="project" value="TreeGrafter"/>
</dbReference>
<dbReference type="InterPro" id="IPR000571">
    <property type="entry name" value="Znf_CCCH"/>
</dbReference>
<dbReference type="Proteomes" id="UP001054889">
    <property type="component" value="Unassembled WGS sequence"/>
</dbReference>